<dbReference type="PROSITE" id="PS00455">
    <property type="entry name" value="AMP_BINDING"/>
    <property type="match status" value="1"/>
</dbReference>
<evidence type="ECO:0000259" key="1">
    <source>
        <dbReference type="Pfam" id="PF00501"/>
    </source>
</evidence>
<dbReference type="EMBL" id="JAOPJZ010000013">
    <property type="protein sequence ID" value="MCU4753106.1"/>
    <property type="molecule type" value="Genomic_DNA"/>
</dbReference>
<accession>A0AAP2Z9B1</accession>
<dbReference type="InterPro" id="IPR042099">
    <property type="entry name" value="ANL_N_sf"/>
</dbReference>
<proteinExistence type="predicted"/>
<feature type="domain" description="AMP-dependent synthetase/ligase" evidence="1">
    <location>
        <begin position="29"/>
        <end position="397"/>
    </location>
</feature>
<dbReference type="SUPFAM" id="SSF56801">
    <property type="entry name" value="Acetyl-CoA synthetase-like"/>
    <property type="match status" value="1"/>
</dbReference>
<dbReference type="GO" id="GO:0006631">
    <property type="term" value="P:fatty acid metabolic process"/>
    <property type="evidence" value="ECO:0007669"/>
    <property type="project" value="TreeGrafter"/>
</dbReference>
<dbReference type="PANTHER" id="PTHR43201">
    <property type="entry name" value="ACYL-COA SYNTHETASE"/>
    <property type="match status" value="1"/>
</dbReference>
<comment type="caution">
    <text evidence="3">The sequence shown here is derived from an EMBL/GenBank/DDBJ whole genome shotgun (WGS) entry which is preliminary data.</text>
</comment>
<reference evidence="3 4" key="1">
    <citation type="submission" date="2022-09" db="EMBL/GenBank/DDBJ databases">
        <title>Enrichment on poylsaccharides allowed isolation of novel metabolic and taxonomic groups of Haloarchaea.</title>
        <authorList>
            <person name="Sorokin D.Y."/>
            <person name="Elcheninov A.G."/>
            <person name="Khizhniak T.V."/>
            <person name="Kolganova T.V."/>
            <person name="Kublanov I.V."/>
        </authorList>
    </citation>
    <scope>NUCLEOTIDE SEQUENCE [LARGE SCALE GENOMIC DNA]</scope>
    <source>
        <strain evidence="3 4">AArc-curdl1</strain>
    </source>
</reference>
<dbReference type="Gene3D" id="3.40.50.12780">
    <property type="entry name" value="N-terminal domain of ligase-like"/>
    <property type="match status" value="1"/>
</dbReference>
<evidence type="ECO:0000313" key="4">
    <source>
        <dbReference type="Proteomes" id="UP001321047"/>
    </source>
</evidence>
<dbReference type="PANTHER" id="PTHR43201:SF32">
    <property type="entry name" value="2-SUCCINYLBENZOATE--COA LIGASE, CHLOROPLASTIC_PEROXISOMAL"/>
    <property type="match status" value="1"/>
</dbReference>
<dbReference type="InterPro" id="IPR045851">
    <property type="entry name" value="AMP-bd_C_sf"/>
</dbReference>
<keyword evidence="3" id="KW-0436">Ligase</keyword>
<keyword evidence="4" id="KW-1185">Reference proteome</keyword>
<dbReference type="InterPro" id="IPR000873">
    <property type="entry name" value="AMP-dep_synth/lig_dom"/>
</dbReference>
<name>A0AAP2Z9B1_9EURY</name>
<dbReference type="GO" id="GO:0031956">
    <property type="term" value="F:medium-chain fatty acid-CoA ligase activity"/>
    <property type="evidence" value="ECO:0007669"/>
    <property type="project" value="TreeGrafter"/>
</dbReference>
<sequence>MAYNFDLGVADPEAFVEQSSRFTIGDQLRKTARMYPDRRAVVDLERDRTVRYATLDARVDKLASGLLEHGLEPNDSTVAVLAENRGETVEVAHACARTGALIATLNWRLEREELVHCIDLADPDFLVVSGRFEEKLEWVDADAESDPITVGYDGGEEADLDFVSVRDGGDPSDPRLEITVGAEQGFAIINTSGTTGLPKGAVVSHRAEMARAIQVILDYELERGDNYPAWGPMFHMAGLDWIVVTAVLCGTYYPIDGFEPATIVDAIRDSSRPISWLFLVPGVLERMWSYIEDEGVDPTTFPPIRTMGSLPDMIEPARIERITDLFDAPFQNTYGSTEVGHSASGSKLPVGESPIEASLSKVESPFGNVRLVDENMAPATDDHGEMIVSGPALFSGYVDNPDANEEVFFDGWYRTGDIFERHDDGTYSYLNRRKYLIKPGGENVYPAELEGILIEHEAVEAVVVVRADDPQWGEVPRAVIGTTETDDLDALREELYDRLEAQLAGYKLPKYLEFVEPEQFPRSTTGKIVRTDVEEWERGEPIDE</sequence>
<evidence type="ECO:0000313" key="3">
    <source>
        <dbReference type="EMBL" id="MCU4753106.1"/>
    </source>
</evidence>
<dbReference type="AlphaFoldDB" id="A0AAP2Z9B1"/>
<dbReference type="RefSeq" id="WP_342809431.1">
    <property type="nucleotide sequence ID" value="NZ_JAOPJZ010000013.1"/>
</dbReference>
<organism evidence="3 4">
    <name type="scientific">Natronosalvus hydrolyticus</name>
    <dbReference type="NCBI Taxonomy" id="2979988"/>
    <lineage>
        <taxon>Archaea</taxon>
        <taxon>Methanobacteriati</taxon>
        <taxon>Methanobacteriota</taxon>
        <taxon>Stenosarchaea group</taxon>
        <taxon>Halobacteria</taxon>
        <taxon>Halobacteriales</taxon>
        <taxon>Natrialbaceae</taxon>
        <taxon>Natronosalvus</taxon>
    </lineage>
</organism>
<dbReference type="Proteomes" id="UP001321047">
    <property type="component" value="Unassembled WGS sequence"/>
</dbReference>
<dbReference type="InterPro" id="IPR025110">
    <property type="entry name" value="AMP-bd_C"/>
</dbReference>
<gene>
    <name evidence="3" type="ORF">OB919_14160</name>
</gene>
<feature type="domain" description="AMP-binding enzyme C-terminal" evidence="2">
    <location>
        <begin position="448"/>
        <end position="527"/>
    </location>
</feature>
<evidence type="ECO:0000259" key="2">
    <source>
        <dbReference type="Pfam" id="PF13193"/>
    </source>
</evidence>
<dbReference type="Pfam" id="PF13193">
    <property type="entry name" value="AMP-binding_C"/>
    <property type="match status" value="1"/>
</dbReference>
<protein>
    <submittedName>
        <fullName evidence="3">Acyl--CoA ligase</fullName>
    </submittedName>
</protein>
<dbReference type="Pfam" id="PF00501">
    <property type="entry name" value="AMP-binding"/>
    <property type="match status" value="1"/>
</dbReference>
<dbReference type="Gene3D" id="3.30.300.30">
    <property type="match status" value="1"/>
</dbReference>
<dbReference type="InterPro" id="IPR020845">
    <property type="entry name" value="AMP-binding_CS"/>
</dbReference>